<evidence type="ECO:0000313" key="3">
    <source>
        <dbReference type="Proteomes" id="UP000177152"/>
    </source>
</evidence>
<dbReference type="AlphaFoldDB" id="A0A1G2K9V2"/>
<dbReference type="EMBL" id="MHQC01000001">
    <property type="protein sequence ID" value="OGZ95993.1"/>
    <property type="molecule type" value="Genomic_DNA"/>
</dbReference>
<evidence type="ECO:0000313" key="2">
    <source>
        <dbReference type="EMBL" id="OGZ95993.1"/>
    </source>
</evidence>
<keyword evidence="1" id="KW-0472">Membrane</keyword>
<organism evidence="2 3">
    <name type="scientific">Candidatus Sungbacteria bacterium RIFCSPHIGHO2_01_FULL_47_32</name>
    <dbReference type="NCBI Taxonomy" id="1802264"/>
    <lineage>
        <taxon>Bacteria</taxon>
        <taxon>Candidatus Sungiibacteriota</taxon>
    </lineage>
</organism>
<name>A0A1G2K9V2_9BACT</name>
<protein>
    <recommendedName>
        <fullName evidence="4">Type 4 fimbrial biogenesis protein PilX N-terminal domain-containing protein</fullName>
    </recommendedName>
</protein>
<dbReference type="Proteomes" id="UP000177152">
    <property type="component" value="Unassembled WGS sequence"/>
</dbReference>
<comment type="caution">
    <text evidence="2">The sequence shown here is derived from an EMBL/GenBank/DDBJ whole genome shotgun (WGS) entry which is preliminary data.</text>
</comment>
<evidence type="ECO:0000256" key="1">
    <source>
        <dbReference type="SAM" id="Phobius"/>
    </source>
</evidence>
<accession>A0A1G2K9V2</accession>
<keyword evidence="1" id="KW-1133">Transmembrane helix</keyword>
<gene>
    <name evidence="2" type="ORF">A2633_01555</name>
</gene>
<reference evidence="2 3" key="1">
    <citation type="journal article" date="2016" name="Nat. Commun.">
        <title>Thousands of microbial genomes shed light on interconnected biogeochemical processes in an aquifer system.</title>
        <authorList>
            <person name="Anantharaman K."/>
            <person name="Brown C.T."/>
            <person name="Hug L.A."/>
            <person name="Sharon I."/>
            <person name="Castelle C.J."/>
            <person name="Probst A.J."/>
            <person name="Thomas B.C."/>
            <person name="Singh A."/>
            <person name="Wilkins M.J."/>
            <person name="Karaoz U."/>
            <person name="Brodie E.L."/>
            <person name="Williams K.H."/>
            <person name="Hubbard S.S."/>
            <person name="Banfield J.F."/>
        </authorList>
    </citation>
    <scope>NUCLEOTIDE SEQUENCE [LARGE SCALE GENOMIC DNA]</scope>
</reference>
<keyword evidence="1" id="KW-0812">Transmembrane</keyword>
<sequence>MKTVNGIFKSIPQYPQDLQAGQAVLTVVVFMLFLGITGFFAFTFLALDQAAESREILTAEKSYYLAEASAEDVSWRILKNKNYSATETLTLNGATATTTTAASGTQLQVTSVGSVNQNFRTIKVIFDKGVGANFSYGVQVGRGGFEMQQSSQLIGSIYSAGNVLGDNSPTVTGDVFVASTSIIDGMPDIVGNAQAHLISNSTVSGSASSTTYISKSSVGVNGYADKISGSTITRDAYYFTSIGTSTVGGSLYPGSPAPADLPVIAMPITDAQISDWEAAAQDGGTYSSPCPYVLTSGTTTLGPLKINCDFTVKNSAVVVLSGPVWVVGNFSLENSGQLKISSSYGSKGEVLIADDPLDRTTSSKVNTANSTQVFGSGASSSYLTLISQNNSAETGGAEDAVTPSNTSGGGQIFYAMHGSILITNKTTLVEATAYLIRMRNNATLTYESGLNNVNFSSGPMGGFVYKQWKEQE</sequence>
<feature type="transmembrane region" description="Helical" evidence="1">
    <location>
        <begin position="20"/>
        <end position="47"/>
    </location>
</feature>
<evidence type="ECO:0008006" key="4">
    <source>
        <dbReference type="Google" id="ProtNLM"/>
    </source>
</evidence>
<proteinExistence type="predicted"/>